<keyword evidence="2" id="KW-1185">Reference proteome</keyword>
<protein>
    <submittedName>
        <fullName evidence="1">Uncharacterized protein</fullName>
    </submittedName>
</protein>
<name>A0ABT1Y475_9FIRM</name>
<proteinExistence type="predicted"/>
<accession>A0ABT1Y475</accession>
<sequence>MAKRKKSNKSSGNKEEWTEEQYEEYLAELYDMEFIAGYTEGGMPYGTFINEDKKKEKEKTENIDICSNTFEDDYLPF</sequence>
<dbReference type="EMBL" id="JANPWE010000004">
    <property type="protein sequence ID" value="MCR6545670.1"/>
    <property type="molecule type" value="Genomic_DNA"/>
</dbReference>
<reference evidence="1 2" key="1">
    <citation type="submission" date="2022-08" db="EMBL/GenBank/DDBJ databases">
        <title>Proteogenomics of the novel Dehalobacterium formicoaceticum strain EZ94 highlights a key role of methyltransferases during anaerobic dichloromethane degradation.</title>
        <authorList>
            <person name="Wasmund K."/>
        </authorList>
    </citation>
    <scope>NUCLEOTIDE SEQUENCE [LARGE SCALE GENOMIC DNA]</scope>
    <source>
        <strain evidence="1 2">EZ94</strain>
    </source>
</reference>
<evidence type="ECO:0000313" key="1">
    <source>
        <dbReference type="EMBL" id="MCR6545670.1"/>
    </source>
</evidence>
<comment type="caution">
    <text evidence="1">The sequence shown here is derived from an EMBL/GenBank/DDBJ whole genome shotgun (WGS) entry which is preliminary data.</text>
</comment>
<organism evidence="1 2">
    <name type="scientific">Dehalobacterium formicoaceticum</name>
    <dbReference type="NCBI Taxonomy" id="51515"/>
    <lineage>
        <taxon>Bacteria</taxon>
        <taxon>Bacillati</taxon>
        <taxon>Bacillota</taxon>
        <taxon>Clostridia</taxon>
        <taxon>Eubacteriales</taxon>
        <taxon>Peptococcaceae</taxon>
        <taxon>Dehalobacterium</taxon>
    </lineage>
</organism>
<gene>
    <name evidence="1" type="ORF">NVS47_09145</name>
</gene>
<dbReference type="RefSeq" id="WP_257913249.1">
    <property type="nucleotide sequence ID" value="NZ_JANPWE010000004.1"/>
</dbReference>
<evidence type="ECO:0000313" key="2">
    <source>
        <dbReference type="Proteomes" id="UP001524944"/>
    </source>
</evidence>
<dbReference type="Proteomes" id="UP001524944">
    <property type="component" value="Unassembled WGS sequence"/>
</dbReference>